<comment type="caution">
    <text evidence="4">The sequence shown here is derived from an EMBL/GenBank/DDBJ whole genome shotgun (WGS) entry which is preliminary data.</text>
</comment>
<dbReference type="EMBL" id="WJQU01000003">
    <property type="protein sequence ID" value="KAJ6639181.1"/>
    <property type="molecule type" value="Genomic_DNA"/>
</dbReference>
<gene>
    <name evidence="4" type="primary">IFRD1_0</name>
    <name evidence="4" type="ORF">Bhyg_11921</name>
</gene>
<dbReference type="AlphaFoldDB" id="A0A9Q0S0D8"/>
<comment type="similarity">
    <text evidence="1">Belongs to the IFRD family.</text>
</comment>
<evidence type="ECO:0000313" key="5">
    <source>
        <dbReference type="Proteomes" id="UP001151699"/>
    </source>
</evidence>
<feature type="domain" description="Interferon-related developmental regulator N-terminal" evidence="3">
    <location>
        <begin position="399"/>
        <end position="671"/>
    </location>
</feature>
<dbReference type="OrthoDB" id="18978at2759"/>
<organism evidence="4 5">
    <name type="scientific">Pseudolycoriella hygida</name>
    <dbReference type="NCBI Taxonomy" id="35572"/>
    <lineage>
        <taxon>Eukaryota</taxon>
        <taxon>Metazoa</taxon>
        <taxon>Ecdysozoa</taxon>
        <taxon>Arthropoda</taxon>
        <taxon>Hexapoda</taxon>
        <taxon>Insecta</taxon>
        <taxon>Pterygota</taxon>
        <taxon>Neoptera</taxon>
        <taxon>Endopterygota</taxon>
        <taxon>Diptera</taxon>
        <taxon>Nematocera</taxon>
        <taxon>Sciaroidea</taxon>
        <taxon>Sciaridae</taxon>
        <taxon>Pseudolycoriella</taxon>
    </lineage>
</organism>
<protein>
    <submittedName>
        <fullName evidence="4">Interferon-related developmental regulator 1</fullName>
    </submittedName>
</protein>
<evidence type="ECO:0000259" key="3">
    <source>
        <dbReference type="Pfam" id="PF05004"/>
    </source>
</evidence>
<accession>A0A9Q0S0D8</accession>
<evidence type="ECO:0000256" key="2">
    <source>
        <dbReference type="SAM" id="MobiDB-lite"/>
    </source>
</evidence>
<evidence type="ECO:0000313" key="4">
    <source>
        <dbReference type="EMBL" id="KAJ6639181.1"/>
    </source>
</evidence>
<dbReference type="Proteomes" id="UP001151699">
    <property type="component" value="Chromosome X"/>
</dbReference>
<proteinExistence type="inferred from homology"/>
<dbReference type="Pfam" id="PF05004">
    <property type="entry name" value="IFRD"/>
    <property type="match status" value="2"/>
</dbReference>
<dbReference type="InterPro" id="IPR039777">
    <property type="entry name" value="IFRD"/>
</dbReference>
<name>A0A9Q0S0D8_9DIPT</name>
<evidence type="ECO:0000256" key="1">
    <source>
        <dbReference type="ARBA" id="ARBA00008828"/>
    </source>
</evidence>
<dbReference type="InterPro" id="IPR007701">
    <property type="entry name" value="Interferon-rel_develop_reg_N"/>
</dbReference>
<feature type="region of interest" description="Disordered" evidence="2">
    <location>
        <begin position="745"/>
        <end position="769"/>
    </location>
</feature>
<dbReference type="SUPFAM" id="SSF48371">
    <property type="entry name" value="ARM repeat"/>
    <property type="match status" value="1"/>
</dbReference>
<dbReference type="InterPro" id="IPR011989">
    <property type="entry name" value="ARM-like"/>
</dbReference>
<feature type="domain" description="Interferon-related developmental regulator N-terminal" evidence="3">
    <location>
        <begin position="50"/>
        <end position="268"/>
    </location>
</feature>
<keyword evidence="5" id="KW-1185">Reference proteome</keyword>
<dbReference type="Gene3D" id="1.25.10.10">
    <property type="entry name" value="Leucine-rich Repeat Variant"/>
    <property type="match status" value="2"/>
</dbReference>
<dbReference type="PANTHER" id="PTHR12354:SF1">
    <property type="entry name" value="INTERFERON-RELATED DEVELOPMENTAL REGULATOR 1"/>
    <property type="match status" value="1"/>
</dbReference>
<dbReference type="InterPro" id="IPR016024">
    <property type="entry name" value="ARM-type_fold"/>
</dbReference>
<reference evidence="4" key="1">
    <citation type="submission" date="2022-07" db="EMBL/GenBank/DDBJ databases">
        <authorList>
            <person name="Trinca V."/>
            <person name="Uliana J.V.C."/>
            <person name="Torres T.T."/>
            <person name="Ward R.J."/>
            <person name="Monesi N."/>
        </authorList>
    </citation>
    <scope>NUCLEOTIDE SEQUENCE</scope>
    <source>
        <strain evidence="4">HSMRA1968</strain>
        <tissue evidence="4">Whole embryos</tissue>
    </source>
</reference>
<dbReference type="PANTHER" id="PTHR12354">
    <property type="entry name" value="INTERFERON-RELATED DEVELOPMENTAL REGULATOR"/>
    <property type="match status" value="1"/>
</dbReference>
<sequence>MPKYKIRKAGDEIKLSKGKCAFEMNFDILDQCVDDKKDCESEAQTGDTEELCDIVDTRSFDDIILDAFKELNRKSSRERANTLETICTQLQQFHNPKFLAKHIDRLKSFIQYSLESTDPCEINAAANLISLVAIQLPDKSMDIFYKPLRSVIQSDHFRSSVLSSVCHAIGILTFLYESNPEKIVSVMKEFQCIFGREHEVKNYQFQIAAFEVWIFLMTLLPSRLDKRTAFCLSSVEHIFTLLNSTHYDIRVTCAKAVAVICECGMDDDKIYLEPYLTKIVPRISTIIDAWNKNASDFKSTPQVRQYLEKGTPPCAEIRYGKCVLQLNNWALNVRYEMLRTILGSTNVAKHLSQNEKLLTKLKMSSQSECCYRFTPVLLQDKISSRVACEEIPVMVPVTTQEYDLKKISTNFEFAANKSSTERVKALEEICKELQQNVVPHAFLEDQKNLILDIVCKGMKRGSDAEQSAVVRMATLTILQLGRDERFCSEISKLFLSSLRLRTASESVNSLICTALAFFELADDEETSSRNFEPTMHLLKEIFSGNHSHYKTSNAHSSSEGLNSLRVKAMEAWGLLLTLCSPKVVCSIVSSETVKDLIDMLHTSNDEFRVSCCQIISLIVEKGRTFDNSFLNSDVKDLCNVVKDLINNPSSVSKNKRITQKTKLREVLTCLENGSTPSFTLRFGNEVHKLTTWCAILKHQKLSQVIGQNLEAHLSQNERLRRIVTIGSKPVPLPFQLNPNLEHKLSSAAKKKSKTKEMRLNGRTPKFGYV</sequence>